<name>X1TSM6_9ZZZZ</name>
<evidence type="ECO:0008006" key="2">
    <source>
        <dbReference type="Google" id="ProtNLM"/>
    </source>
</evidence>
<dbReference type="EMBL" id="BARW01018050">
    <property type="protein sequence ID" value="GAI94391.1"/>
    <property type="molecule type" value="Genomic_DNA"/>
</dbReference>
<accession>X1TSM6</accession>
<protein>
    <recommendedName>
        <fullName evidence="2">PqqD family protein</fullName>
    </recommendedName>
</protein>
<proteinExistence type="predicted"/>
<dbReference type="Gene3D" id="1.10.10.1150">
    <property type="entry name" value="Coenzyme PQQ synthesis protein D (PqqD)"/>
    <property type="match status" value="1"/>
</dbReference>
<dbReference type="InterPro" id="IPR008792">
    <property type="entry name" value="PQQD"/>
</dbReference>
<gene>
    <name evidence="1" type="ORF">S12H4_30994</name>
</gene>
<dbReference type="Pfam" id="PF05402">
    <property type="entry name" value="PqqD"/>
    <property type="match status" value="1"/>
</dbReference>
<organism evidence="1">
    <name type="scientific">marine sediment metagenome</name>
    <dbReference type="NCBI Taxonomy" id="412755"/>
    <lineage>
        <taxon>unclassified sequences</taxon>
        <taxon>metagenomes</taxon>
        <taxon>ecological metagenomes</taxon>
    </lineage>
</organism>
<reference evidence="1" key="1">
    <citation type="journal article" date="2014" name="Front. Microbiol.">
        <title>High frequency of phylogenetically diverse reductive dehalogenase-homologous genes in deep subseafloor sedimentary metagenomes.</title>
        <authorList>
            <person name="Kawai M."/>
            <person name="Futagami T."/>
            <person name="Toyoda A."/>
            <person name="Takaki Y."/>
            <person name="Nishi S."/>
            <person name="Hori S."/>
            <person name="Arai W."/>
            <person name="Tsubouchi T."/>
            <person name="Morono Y."/>
            <person name="Uchiyama I."/>
            <person name="Ito T."/>
            <person name="Fujiyama A."/>
            <person name="Inagaki F."/>
            <person name="Takami H."/>
        </authorList>
    </citation>
    <scope>NUCLEOTIDE SEQUENCE</scope>
    <source>
        <strain evidence="1">Expedition CK06-06</strain>
    </source>
</reference>
<dbReference type="InterPro" id="IPR041881">
    <property type="entry name" value="PqqD_sf"/>
</dbReference>
<sequence>MLDLNSVVTPSPGIVPRKTGDEYVLVPVSNNIADMDSVYTLNETGAFIWERLDGKSSLAEIIRCMQSEFDMDAETAKNDILAFVTEMEKFLIVTG</sequence>
<comment type="caution">
    <text evidence="1">The sequence shown here is derived from an EMBL/GenBank/DDBJ whole genome shotgun (WGS) entry which is preliminary data.</text>
</comment>
<evidence type="ECO:0000313" key="1">
    <source>
        <dbReference type="EMBL" id="GAI94391.1"/>
    </source>
</evidence>
<dbReference type="AlphaFoldDB" id="X1TSM6"/>